<dbReference type="InterPro" id="IPR020069">
    <property type="entry name" value="Ribosomal_bL9_C"/>
</dbReference>
<dbReference type="InterPro" id="IPR020070">
    <property type="entry name" value="Ribosomal_bL9_N"/>
</dbReference>
<dbReference type="Gene3D" id="3.40.5.10">
    <property type="entry name" value="Ribosomal protein L9, N-terminal domain"/>
    <property type="match status" value="1"/>
</dbReference>
<dbReference type="GO" id="GO:0006412">
    <property type="term" value="P:translation"/>
    <property type="evidence" value="ECO:0007669"/>
    <property type="project" value="InterPro"/>
</dbReference>
<keyword evidence="3" id="KW-0694">RNA-binding</keyword>
<reference evidence="9" key="2">
    <citation type="journal article" date="2018" name="PLoS ONE">
        <title>Plastid genome analysis of three Nemaliophycidae red algal species suggests environmental adaptation for iron limited habitats.</title>
        <authorList>
            <person name="Cho C.H."/>
            <person name="Choi J.W."/>
            <person name="Lam D.W."/>
            <person name="Kim K.M."/>
            <person name="Yoon H.S."/>
        </authorList>
    </citation>
    <scope>NUCLEOTIDE SEQUENCE</scope>
</reference>
<evidence type="ECO:0000259" key="8">
    <source>
        <dbReference type="Pfam" id="PF03948"/>
    </source>
</evidence>
<dbReference type="PANTHER" id="PTHR21368">
    <property type="entry name" value="50S RIBOSOMAL PROTEIN L9"/>
    <property type="match status" value="1"/>
</dbReference>
<gene>
    <name evidence="9" type="primary">rpl9</name>
    <name evidence="9" type="ORF">Thor_151</name>
</gene>
<dbReference type="EMBL" id="KY083065">
    <property type="protein sequence ID" value="ARX95812.1"/>
    <property type="molecule type" value="Genomic_DNA"/>
</dbReference>
<dbReference type="InterPro" id="IPR020594">
    <property type="entry name" value="Ribosomal_bL9_bac/chp"/>
</dbReference>
<keyword evidence="5" id="KW-0687">Ribonucleoprotein</keyword>
<dbReference type="RefSeq" id="YP_009296508.1">
    <property type="nucleotide sequence ID" value="NC_031171.1"/>
</dbReference>
<evidence type="ECO:0000256" key="3">
    <source>
        <dbReference type="ARBA" id="ARBA00022884"/>
    </source>
</evidence>
<comment type="similarity">
    <text evidence="1">Belongs to the bacterial ribosomal protein bL9 family.</text>
</comment>
<evidence type="ECO:0000313" key="10">
    <source>
        <dbReference type="EMBL" id="ARX95812.1"/>
    </source>
</evidence>
<evidence type="ECO:0000256" key="5">
    <source>
        <dbReference type="ARBA" id="ARBA00023274"/>
    </source>
</evidence>
<dbReference type="GO" id="GO:0005840">
    <property type="term" value="C:ribosome"/>
    <property type="evidence" value="ECO:0007669"/>
    <property type="project" value="UniProtKB-KW"/>
</dbReference>
<geneLocation type="plastid" evidence="9"/>
<dbReference type="InterPro" id="IPR000244">
    <property type="entry name" value="Ribosomal_bL9"/>
</dbReference>
<dbReference type="InterPro" id="IPR036935">
    <property type="entry name" value="Ribosomal_bL9_N_sf"/>
</dbReference>
<sequence>MKKKSIEVFINNKSSNHNKTGILKSVSRGYALNYLIPYNLGEIPSRKKKIYLQKIQTKNLHKQTEILLKQQELKKILERIKKFSLKKKSSGAYTFFGSVTEKDILETIYKTTGIKLSKNTILEKIIKHIGIHNISIELGSNIRADIKLYILPDPR</sequence>
<keyword evidence="2" id="KW-0699">rRNA-binding</keyword>
<dbReference type="SUPFAM" id="SSF55658">
    <property type="entry name" value="L9 N-domain-like"/>
    <property type="match status" value="1"/>
</dbReference>
<evidence type="ECO:0000256" key="2">
    <source>
        <dbReference type="ARBA" id="ARBA00022730"/>
    </source>
</evidence>
<dbReference type="InterPro" id="IPR036791">
    <property type="entry name" value="Ribosomal_bL9_C_sf"/>
</dbReference>
<dbReference type="SUPFAM" id="SSF55653">
    <property type="entry name" value="Ribosomal protein L9 C-domain"/>
    <property type="match status" value="1"/>
</dbReference>
<feature type="domain" description="Large ribosomal subunit protein bL9 C-terminal" evidence="8">
    <location>
        <begin position="70"/>
        <end position="150"/>
    </location>
</feature>
<dbReference type="GO" id="GO:0019843">
    <property type="term" value="F:rRNA binding"/>
    <property type="evidence" value="ECO:0007669"/>
    <property type="project" value="UniProtKB-KW"/>
</dbReference>
<accession>A0A1C9CAM9</accession>
<dbReference type="NCBIfam" id="TIGR00158">
    <property type="entry name" value="L9"/>
    <property type="match status" value="1"/>
</dbReference>
<proteinExistence type="inferred from homology"/>
<evidence type="ECO:0000256" key="4">
    <source>
        <dbReference type="ARBA" id="ARBA00022980"/>
    </source>
</evidence>
<keyword evidence="10" id="KW-0150">Chloroplast</keyword>
<keyword evidence="4 9" id="KW-0689">Ribosomal protein</keyword>
<dbReference type="Pfam" id="PF01281">
    <property type="entry name" value="Ribosomal_L9_N"/>
    <property type="match status" value="1"/>
</dbReference>
<keyword evidence="9" id="KW-0934">Plastid</keyword>
<dbReference type="GO" id="GO:0003735">
    <property type="term" value="F:structural constituent of ribosome"/>
    <property type="evidence" value="ECO:0007669"/>
    <property type="project" value="InterPro"/>
</dbReference>
<dbReference type="InterPro" id="IPR009027">
    <property type="entry name" value="Ribosomal_bL9/RNase_H1_N"/>
</dbReference>
<name>A0A1C9CAM9_9FLOR</name>
<reference evidence="10" key="1">
    <citation type="submission" date="2016-11" db="EMBL/GenBank/DDBJ databases">
        <title>Complete Chloroplast Genome of Thorea hispida.</title>
        <authorList>
            <person name="Nan F."/>
            <person name="Xie S."/>
        </authorList>
    </citation>
    <scope>NUCLEOTIDE SEQUENCE</scope>
</reference>
<feature type="domain" description="Ribosomal protein L9" evidence="7">
    <location>
        <begin position="19"/>
        <end position="43"/>
    </location>
</feature>
<organism evidence="9">
    <name type="scientific">Thorea hispida</name>
    <dbReference type="NCBI Taxonomy" id="202687"/>
    <lineage>
        <taxon>Eukaryota</taxon>
        <taxon>Rhodophyta</taxon>
        <taxon>Florideophyceae</taxon>
        <taxon>Nemaliophycidae</taxon>
        <taxon>Thoreales</taxon>
        <taxon>Thoreaceae</taxon>
        <taxon>Thorea</taxon>
    </lineage>
</organism>
<dbReference type="GO" id="GO:1990904">
    <property type="term" value="C:ribonucleoprotein complex"/>
    <property type="evidence" value="ECO:0007669"/>
    <property type="project" value="UniProtKB-KW"/>
</dbReference>
<evidence type="ECO:0000256" key="6">
    <source>
        <dbReference type="ARBA" id="ARBA00035427"/>
    </source>
</evidence>
<dbReference type="GeneID" id="29072920"/>
<dbReference type="Gene3D" id="3.10.430.100">
    <property type="entry name" value="Ribosomal protein L9, C-terminal domain"/>
    <property type="match status" value="1"/>
</dbReference>
<evidence type="ECO:0000313" key="9">
    <source>
        <dbReference type="EMBL" id="AOM65443.1"/>
    </source>
</evidence>
<dbReference type="Pfam" id="PF03948">
    <property type="entry name" value="Ribosomal_L9_C"/>
    <property type="match status" value="1"/>
</dbReference>
<protein>
    <recommendedName>
        <fullName evidence="6">50S ribosomal protein L9, chloroplastic</fullName>
    </recommendedName>
</protein>
<evidence type="ECO:0000256" key="1">
    <source>
        <dbReference type="ARBA" id="ARBA00010605"/>
    </source>
</evidence>
<evidence type="ECO:0000259" key="7">
    <source>
        <dbReference type="Pfam" id="PF01281"/>
    </source>
</evidence>
<dbReference type="EMBL" id="KX284714">
    <property type="protein sequence ID" value="AOM65443.1"/>
    <property type="molecule type" value="Genomic_DNA"/>
</dbReference>
<dbReference type="AlphaFoldDB" id="A0A1C9CAM9"/>